<evidence type="ECO:0000313" key="2">
    <source>
        <dbReference type="EMBL" id="KAA0188051.1"/>
    </source>
</evidence>
<dbReference type="Proteomes" id="UP000728185">
    <property type="component" value="Unassembled WGS sequence"/>
</dbReference>
<evidence type="ECO:0000313" key="3">
    <source>
        <dbReference type="Proteomes" id="UP000728185"/>
    </source>
</evidence>
<proteinExistence type="predicted"/>
<dbReference type="OrthoDB" id="6254464at2759"/>
<dbReference type="AlphaFoldDB" id="A0A8E0RMQ6"/>
<name>A0A8E0RMQ6_9TREM</name>
<keyword evidence="3" id="KW-1185">Reference proteome</keyword>
<reference evidence="2" key="1">
    <citation type="submission" date="2019-05" db="EMBL/GenBank/DDBJ databases">
        <title>Annotation for the trematode Fasciolopsis buski.</title>
        <authorList>
            <person name="Choi Y.-J."/>
        </authorList>
    </citation>
    <scope>NUCLEOTIDE SEQUENCE</scope>
    <source>
        <strain evidence="2">HT</strain>
        <tissue evidence="2">Whole worm</tissue>
    </source>
</reference>
<comment type="caution">
    <text evidence="2">The sequence shown here is derived from an EMBL/GenBank/DDBJ whole genome shotgun (WGS) entry which is preliminary data.</text>
</comment>
<sequence length="694" mass="76158">MSIVSDDDMRINTVLNGAGNYIALKSNTPSELEKLNLTWSEKSETDSRPIDTAVPHILPDSTSKTGDLIEEPLRTEPLGRCITQSDPLAETSNCITAGGELSEKDDSYVNINKTDSPKSEDIRFPKVTKNLCSLEEQLQGNEHLEQPILEKKETSESARVPMSPEDFAWHKKDEKHPPLTTIRLPEITDVGNAVFQALTVKSPTVSQRPVDDCELENKAMINELPGEADSLSDKPRSLCAPNMPALVSRHISRFVHTRDTGALVLTEKVDAQTSMYVCAEGSQSDSQCVIPEITDLTTVSETELTLKTKTTQAEQQENTISNRHSTEMENALRLSKQIPLPSVKPEATSQPNQEASGSSPSVCVTNTETGSNTLLSNLKLLTNRCQHFSQSYHPSATKEKVSSCTDTVAERQRHLQSLEDVDKPICNYSVVGVQTETVIIVDDDLYSKDGPYSVDKTRESILRTPTLTEGKVGQSKRVDSIAGDDLSTMPLISAVDTNTLHPAKFDITQKVSRKPSVVDTDKPSGLVLYELTQAAVSRNVDANSSVQGELSLHENDSSDCYDHHSDQDTLCNSTKIVSPEIEHGSLEMTDFLQVLQSADDFEILAEESSWTDKSGILQLKGGTKEPPRNADMTNGDGSKKPTVAGQRVRLAEKKRIANKNAHNNATEAEEKHESIHVSCTDDLTHFPSFSPKAH</sequence>
<accession>A0A8E0RMQ6</accession>
<organism evidence="2 3">
    <name type="scientific">Fasciolopsis buskii</name>
    <dbReference type="NCBI Taxonomy" id="27845"/>
    <lineage>
        <taxon>Eukaryota</taxon>
        <taxon>Metazoa</taxon>
        <taxon>Spiralia</taxon>
        <taxon>Lophotrochozoa</taxon>
        <taxon>Platyhelminthes</taxon>
        <taxon>Trematoda</taxon>
        <taxon>Digenea</taxon>
        <taxon>Plagiorchiida</taxon>
        <taxon>Echinostomata</taxon>
        <taxon>Echinostomatoidea</taxon>
        <taxon>Fasciolidae</taxon>
        <taxon>Fasciolopsis</taxon>
    </lineage>
</organism>
<feature type="compositionally biased region" description="Polar residues" evidence="1">
    <location>
        <begin position="347"/>
        <end position="364"/>
    </location>
</feature>
<evidence type="ECO:0000256" key="1">
    <source>
        <dbReference type="SAM" id="MobiDB-lite"/>
    </source>
</evidence>
<gene>
    <name evidence="2" type="ORF">FBUS_10180</name>
</gene>
<feature type="region of interest" description="Disordered" evidence="1">
    <location>
        <begin position="41"/>
        <end position="67"/>
    </location>
</feature>
<protein>
    <submittedName>
        <fullName evidence="2">Uncharacterized protein</fullName>
    </submittedName>
</protein>
<feature type="region of interest" description="Disordered" evidence="1">
    <location>
        <begin position="615"/>
        <end position="644"/>
    </location>
</feature>
<feature type="region of interest" description="Disordered" evidence="1">
    <location>
        <begin position="338"/>
        <end position="364"/>
    </location>
</feature>
<dbReference type="EMBL" id="LUCM01008699">
    <property type="protein sequence ID" value="KAA0188051.1"/>
    <property type="molecule type" value="Genomic_DNA"/>
</dbReference>